<evidence type="ECO:0008006" key="5">
    <source>
        <dbReference type="Google" id="ProtNLM"/>
    </source>
</evidence>
<evidence type="ECO:0000256" key="2">
    <source>
        <dbReference type="SAM" id="SignalP"/>
    </source>
</evidence>
<accession>A0ABV6UP46</accession>
<evidence type="ECO:0000256" key="1">
    <source>
        <dbReference type="SAM" id="Phobius"/>
    </source>
</evidence>
<dbReference type="Proteomes" id="UP001592528">
    <property type="component" value="Unassembled WGS sequence"/>
</dbReference>
<dbReference type="RefSeq" id="WP_157623755.1">
    <property type="nucleotide sequence ID" value="NZ_JBHEZZ010000009.1"/>
</dbReference>
<keyword evidence="4" id="KW-1185">Reference proteome</keyword>
<comment type="caution">
    <text evidence="3">The sequence shown here is derived from an EMBL/GenBank/DDBJ whole genome shotgun (WGS) entry which is preliminary data.</text>
</comment>
<keyword evidence="2" id="KW-0732">Signal</keyword>
<reference evidence="3 4" key="1">
    <citation type="submission" date="2024-09" db="EMBL/GenBank/DDBJ databases">
        <authorList>
            <person name="Lee S.D."/>
        </authorList>
    </citation>
    <scope>NUCLEOTIDE SEQUENCE [LARGE SCALE GENOMIC DNA]</scope>
    <source>
        <strain evidence="3 4">N1-5</strain>
    </source>
</reference>
<keyword evidence="1" id="KW-1133">Transmembrane helix</keyword>
<protein>
    <recommendedName>
        <fullName evidence="5">DUF4190 domain-containing protein</fullName>
    </recommendedName>
</protein>
<feature type="transmembrane region" description="Helical" evidence="1">
    <location>
        <begin position="60"/>
        <end position="84"/>
    </location>
</feature>
<sequence length="92" mass="9059">MTALLVACLATALAGLHLSRAHGAVVGAHVLAGVVGLVLPLVATWWVVRPGARVARRGAASAGCVLACVGIAGVDLAMLLWLAFAHGVAAAS</sequence>
<keyword evidence="1" id="KW-0812">Transmembrane</keyword>
<organism evidence="3 4">
    <name type="scientific">Streptacidiphilus cavernicola</name>
    <dbReference type="NCBI Taxonomy" id="3342716"/>
    <lineage>
        <taxon>Bacteria</taxon>
        <taxon>Bacillati</taxon>
        <taxon>Actinomycetota</taxon>
        <taxon>Actinomycetes</taxon>
        <taxon>Kitasatosporales</taxon>
        <taxon>Streptomycetaceae</taxon>
        <taxon>Streptacidiphilus</taxon>
    </lineage>
</organism>
<feature type="signal peptide" evidence="2">
    <location>
        <begin position="1"/>
        <end position="23"/>
    </location>
</feature>
<name>A0ABV6UP46_9ACTN</name>
<gene>
    <name evidence="3" type="ORF">ACEZDJ_18265</name>
</gene>
<dbReference type="EMBL" id="JBHEZZ010000009">
    <property type="protein sequence ID" value="MFC1403238.1"/>
    <property type="molecule type" value="Genomic_DNA"/>
</dbReference>
<evidence type="ECO:0000313" key="3">
    <source>
        <dbReference type="EMBL" id="MFC1403238.1"/>
    </source>
</evidence>
<feature type="chain" id="PRO_5046830586" description="DUF4190 domain-containing protein" evidence="2">
    <location>
        <begin position="24"/>
        <end position="92"/>
    </location>
</feature>
<proteinExistence type="predicted"/>
<evidence type="ECO:0000313" key="4">
    <source>
        <dbReference type="Proteomes" id="UP001592528"/>
    </source>
</evidence>
<keyword evidence="1" id="KW-0472">Membrane</keyword>
<feature type="transmembrane region" description="Helical" evidence="1">
    <location>
        <begin position="31"/>
        <end position="48"/>
    </location>
</feature>